<feature type="region of interest" description="Disordered" evidence="1">
    <location>
        <begin position="244"/>
        <end position="292"/>
    </location>
</feature>
<evidence type="ECO:0000256" key="1">
    <source>
        <dbReference type="SAM" id="MobiDB-lite"/>
    </source>
</evidence>
<comment type="caution">
    <text evidence="2">The sequence shown here is derived from an EMBL/GenBank/DDBJ whole genome shotgun (WGS) entry which is preliminary data.</text>
</comment>
<accession>A0A6N2AI27</accession>
<sequence length="292" mass="31340">MIAGFKVDFAWLLQAVMHERAFKVTTTYPFPCMIFALCRSASVPIWHVDQLKTLQGAVDVGLIRDEINELAPCRGPRPELPAFADDLADTVAQARTATQAASTDTTLVESIPGSSTAPSSSRTASLPELRLDAFELRVLARPAPPVNVSTLQAAVDNLHADIDTILEARVPESVAPSVEPAEDTVLAALFDTSEIPPPPHRESVKRRRGRAEDKARARKKEHLEIEAAMRASLSEEAVRQMRASELATGASRSRTIDIAGGTIDGAVVSEDTTEGVQIAEDVGFGEPDPPAC</sequence>
<evidence type="ECO:0008006" key="3">
    <source>
        <dbReference type="Google" id="ProtNLM"/>
    </source>
</evidence>
<name>A0A6N2AI27_SOLCI</name>
<dbReference type="EMBL" id="RXGB01019674">
    <property type="protein sequence ID" value="TMW82137.1"/>
    <property type="molecule type" value="Genomic_DNA"/>
</dbReference>
<feature type="region of interest" description="Disordered" evidence="1">
    <location>
        <begin position="97"/>
        <end position="124"/>
    </location>
</feature>
<gene>
    <name evidence="2" type="ORF">EJD97_006699</name>
</gene>
<evidence type="ECO:0000313" key="2">
    <source>
        <dbReference type="EMBL" id="TMW82137.1"/>
    </source>
</evidence>
<organism evidence="2">
    <name type="scientific">Solanum chilense</name>
    <name type="common">Tomato</name>
    <name type="synonym">Lycopersicon chilense</name>
    <dbReference type="NCBI Taxonomy" id="4083"/>
    <lineage>
        <taxon>Eukaryota</taxon>
        <taxon>Viridiplantae</taxon>
        <taxon>Streptophyta</taxon>
        <taxon>Embryophyta</taxon>
        <taxon>Tracheophyta</taxon>
        <taxon>Spermatophyta</taxon>
        <taxon>Magnoliopsida</taxon>
        <taxon>eudicotyledons</taxon>
        <taxon>Gunneridae</taxon>
        <taxon>Pentapetalae</taxon>
        <taxon>asterids</taxon>
        <taxon>lamiids</taxon>
        <taxon>Solanales</taxon>
        <taxon>Solanaceae</taxon>
        <taxon>Solanoideae</taxon>
        <taxon>Solaneae</taxon>
        <taxon>Solanum</taxon>
        <taxon>Solanum subgen. Lycopersicon</taxon>
    </lineage>
</organism>
<dbReference type="AlphaFoldDB" id="A0A6N2AI27"/>
<protein>
    <recommendedName>
        <fullName evidence="3">Integrase core domain containing protein</fullName>
    </recommendedName>
</protein>
<feature type="compositionally biased region" description="Basic and acidic residues" evidence="1">
    <location>
        <begin position="210"/>
        <end position="220"/>
    </location>
</feature>
<reference evidence="2" key="1">
    <citation type="submission" date="2019-05" db="EMBL/GenBank/DDBJ databases">
        <title>The de novo reference genome and transcriptome assemblies of the wild tomato species Solanum chilense.</title>
        <authorList>
            <person name="Stam R."/>
            <person name="Nosenko T."/>
            <person name="Hoerger A.C."/>
            <person name="Stephan W."/>
            <person name="Seidel M.A."/>
            <person name="Kuhn J.M.M."/>
            <person name="Haberer G."/>
            <person name="Tellier A."/>
        </authorList>
    </citation>
    <scope>NUCLEOTIDE SEQUENCE</scope>
    <source>
        <tissue evidence="2">Mature leaves</tissue>
    </source>
</reference>
<proteinExistence type="predicted"/>
<feature type="region of interest" description="Disordered" evidence="1">
    <location>
        <begin position="192"/>
        <end position="220"/>
    </location>
</feature>